<dbReference type="InterPro" id="IPR013154">
    <property type="entry name" value="ADH-like_N"/>
</dbReference>
<dbReference type="STRING" id="546874.SAMN04488544_0718"/>
<dbReference type="GO" id="GO:0016491">
    <property type="term" value="F:oxidoreductase activity"/>
    <property type="evidence" value="ECO:0007669"/>
    <property type="project" value="UniProtKB-KW"/>
</dbReference>
<dbReference type="RefSeq" id="WP_091073276.1">
    <property type="nucleotide sequence ID" value="NZ_LT629799.1"/>
</dbReference>
<comment type="cofactor">
    <cofactor evidence="1">
        <name>Zn(2+)</name>
        <dbReference type="ChEBI" id="CHEBI:29105"/>
    </cofactor>
</comment>
<dbReference type="Pfam" id="PF08240">
    <property type="entry name" value="ADH_N"/>
    <property type="match status" value="1"/>
</dbReference>
<dbReference type="AlphaFoldDB" id="A0A1H2LRL6"/>
<accession>A0A1H2LRL6</accession>
<sequence length="352" mass="35754">MAEPALPTEALGLVVHAAGDVRLETVPVRPPGPDEALVEVAYGGICGSDLHYWRHGAAGASILREPLLLGHEVVGRVRTAAADGSGPPAGTPVAVHPARPDAGDGSVPYPLDRPNLSPAGTYLGSAAHLPHTQGGFVRHLALPTRMLRVLPAGLPLRTAALVEPASVAWHAVGRAGDVRGRRVLVVGAGPIGALVVAVAVRAGASEVVVVDLHEEPLERVRGLGASRTLLATDTEALAGVHADVSVESSGSPAGLATAVEATARGGRVVMVGLLPPGPQPVPVATAIARELELVGSFRFNDEIDAVIAALADGSLPVDRVVTHEYAVADALTALATALDPVASGKVLLRFAD</sequence>
<keyword evidence="3" id="KW-0479">Metal-binding</keyword>
<comment type="similarity">
    <text evidence="2">Belongs to the zinc-containing alcohol dehydrogenase family.</text>
</comment>
<dbReference type="SUPFAM" id="SSF51735">
    <property type="entry name" value="NAD(P)-binding Rossmann-fold domains"/>
    <property type="match status" value="1"/>
</dbReference>
<dbReference type="Gene3D" id="3.40.50.720">
    <property type="entry name" value="NAD(P)-binding Rossmann-like Domain"/>
    <property type="match status" value="1"/>
</dbReference>
<dbReference type="GO" id="GO:0046872">
    <property type="term" value="F:metal ion binding"/>
    <property type="evidence" value="ECO:0007669"/>
    <property type="project" value="UniProtKB-KW"/>
</dbReference>
<dbReference type="InterPro" id="IPR011032">
    <property type="entry name" value="GroES-like_sf"/>
</dbReference>
<evidence type="ECO:0000313" key="9">
    <source>
        <dbReference type="Proteomes" id="UP000198825"/>
    </source>
</evidence>
<dbReference type="PANTHER" id="PTHR43161:SF9">
    <property type="entry name" value="SORBITOL DEHYDROGENASE"/>
    <property type="match status" value="1"/>
</dbReference>
<organism evidence="8 9">
    <name type="scientific">Microlunatus sagamiharensis</name>
    <dbReference type="NCBI Taxonomy" id="546874"/>
    <lineage>
        <taxon>Bacteria</taxon>
        <taxon>Bacillati</taxon>
        <taxon>Actinomycetota</taxon>
        <taxon>Actinomycetes</taxon>
        <taxon>Propionibacteriales</taxon>
        <taxon>Propionibacteriaceae</taxon>
        <taxon>Microlunatus</taxon>
    </lineage>
</organism>
<keyword evidence="4" id="KW-0862">Zinc</keyword>
<gene>
    <name evidence="8" type="ORF">SAMN04488544_0718</name>
</gene>
<evidence type="ECO:0000256" key="4">
    <source>
        <dbReference type="ARBA" id="ARBA00022833"/>
    </source>
</evidence>
<keyword evidence="9" id="KW-1185">Reference proteome</keyword>
<dbReference type="EMBL" id="LT629799">
    <property type="protein sequence ID" value="SDU83647.1"/>
    <property type="molecule type" value="Genomic_DNA"/>
</dbReference>
<evidence type="ECO:0000259" key="7">
    <source>
        <dbReference type="Pfam" id="PF08240"/>
    </source>
</evidence>
<dbReference type="Gene3D" id="3.90.180.10">
    <property type="entry name" value="Medium-chain alcohol dehydrogenases, catalytic domain"/>
    <property type="match status" value="1"/>
</dbReference>
<feature type="domain" description="Alcohol dehydrogenase-like N-terminal" evidence="7">
    <location>
        <begin position="32"/>
        <end position="150"/>
    </location>
</feature>
<feature type="domain" description="Alcohol dehydrogenase-like C-terminal" evidence="6">
    <location>
        <begin position="190"/>
        <end position="310"/>
    </location>
</feature>
<dbReference type="Proteomes" id="UP000198825">
    <property type="component" value="Chromosome I"/>
</dbReference>
<name>A0A1H2LRL6_9ACTN</name>
<keyword evidence="5" id="KW-0560">Oxidoreductase</keyword>
<proteinExistence type="inferred from homology"/>
<protein>
    <submittedName>
        <fullName evidence="8">L-idonate 5-dehydrogenase</fullName>
    </submittedName>
</protein>
<evidence type="ECO:0000256" key="2">
    <source>
        <dbReference type="ARBA" id="ARBA00008072"/>
    </source>
</evidence>
<dbReference type="InterPro" id="IPR013149">
    <property type="entry name" value="ADH-like_C"/>
</dbReference>
<dbReference type="PANTHER" id="PTHR43161">
    <property type="entry name" value="SORBITOL DEHYDROGENASE"/>
    <property type="match status" value="1"/>
</dbReference>
<dbReference type="SUPFAM" id="SSF50129">
    <property type="entry name" value="GroES-like"/>
    <property type="match status" value="1"/>
</dbReference>
<evidence type="ECO:0000256" key="3">
    <source>
        <dbReference type="ARBA" id="ARBA00022723"/>
    </source>
</evidence>
<evidence type="ECO:0000256" key="1">
    <source>
        <dbReference type="ARBA" id="ARBA00001947"/>
    </source>
</evidence>
<evidence type="ECO:0000313" key="8">
    <source>
        <dbReference type="EMBL" id="SDU83647.1"/>
    </source>
</evidence>
<dbReference type="InterPro" id="IPR036291">
    <property type="entry name" value="NAD(P)-bd_dom_sf"/>
</dbReference>
<dbReference type="Pfam" id="PF00107">
    <property type="entry name" value="ADH_zinc_N"/>
    <property type="match status" value="1"/>
</dbReference>
<evidence type="ECO:0000256" key="5">
    <source>
        <dbReference type="ARBA" id="ARBA00023002"/>
    </source>
</evidence>
<reference evidence="9" key="1">
    <citation type="submission" date="2016-10" db="EMBL/GenBank/DDBJ databases">
        <authorList>
            <person name="Varghese N."/>
            <person name="Submissions S."/>
        </authorList>
    </citation>
    <scope>NUCLEOTIDE SEQUENCE [LARGE SCALE GENOMIC DNA]</scope>
    <source>
        <strain evidence="9">DSM 21743</strain>
    </source>
</reference>
<evidence type="ECO:0000259" key="6">
    <source>
        <dbReference type="Pfam" id="PF00107"/>
    </source>
</evidence>
<dbReference type="OrthoDB" id="9797931at2"/>